<dbReference type="EMBL" id="UGTB01000004">
    <property type="protein sequence ID" value="SUB60175.1"/>
    <property type="molecule type" value="Genomic_DNA"/>
</dbReference>
<organism evidence="2 3">
    <name type="scientific">Peptostreptococcus anaerobius</name>
    <dbReference type="NCBI Taxonomy" id="1261"/>
    <lineage>
        <taxon>Bacteria</taxon>
        <taxon>Bacillati</taxon>
        <taxon>Bacillota</taxon>
        <taxon>Clostridia</taxon>
        <taxon>Peptostreptococcales</taxon>
        <taxon>Peptostreptococcaceae</taxon>
        <taxon>Peptostreptococcus</taxon>
    </lineage>
</organism>
<sequence length="387" mass="44602">MEKKKIIDLMLGKLNREHSDSWEEISEKTGLNFTADHVRKMSYGVKLYDEYLEEESLKNKNYHDDIYHIEEKILELKKNRKQIQDERTLANKKIRSLSRIEDFINLMRDELEILAYEKPLEVFKSPQEEDSHNVGVLLLSDIHYGIGINSSINIYDEDIAFTRLNYLIDKVLDYCTTHNINHLYVYELGDTISGHIHNTLRLENRMNVARQIIGASELISRALYRLSEKMNKVTFTMVEGNHDRIMPKKDDNLNEDSFSALIQELIIHRTSNITNLQIIQSIGKTLTSLGIMGFNCVGVHGDKDKPQSAIENITAITGKIPDYVFMGHFHNANEFTVNQSEVLVNGSFSGADEYAYNLRKNSKPVQKFMVFNNQGKLCTYNINLSLG</sequence>
<dbReference type="InterPro" id="IPR029052">
    <property type="entry name" value="Metallo-depent_PP-like"/>
</dbReference>
<name>A0A379CEP8_9FIRM</name>
<dbReference type="SUPFAM" id="SSF56300">
    <property type="entry name" value="Metallo-dependent phosphatases"/>
    <property type="match status" value="1"/>
</dbReference>
<evidence type="ECO:0000313" key="3">
    <source>
        <dbReference type="Proteomes" id="UP000255101"/>
    </source>
</evidence>
<evidence type="ECO:0000256" key="1">
    <source>
        <dbReference type="SAM" id="Coils"/>
    </source>
</evidence>
<accession>A0A379CEP8</accession>
<dbReference type="Proteomes" id="UP000255101">
    <property type="component" value="Unassembled WGS sequence"/>
</dbReference>
<dbReference type="AlphaFoldDB" id="A0A379CEP8"/>
<dbReference type="Gene3D" id="3.60.21.10">
    <property type="match status" value="1"/>
</dbReference>
<protein>
    <submittedName>
        <fullName evidence="2">Calcineurin-like phosphoesterase superfamily domain</fullName>
    </submittedName>
</protein>
<gene>
    <name evidence="2" type="ORF">NCTC11460_00052</name>
</gene>
<reference evidence="2 3" key="1">
    <citation type="submission" date="2018-06" db="EMBL/GenBank/DDBJ databases">
        <authorList>
            <consortium name="Pathogen Informatics"/>
            <person name="Doyle S."/>
        </authorList>
    </citation>
    <scope>NUCLEOTIDE SEQUENCE [LARGE SCALE GENOMIC DNA]</scope>
    <source>
        <strain evidence="2 3">NCTC11460</strain>
    </source>
</reference>
<dbReference type="RefSeq" id="WP_019595620.1">
    <property type="nucleotide sequence ID" value="NZ_FOVA01000007.1"/>
</dbReference>
<evidence type="ECO:0000313" key="2">
    <source>
        <dbReference type="EMBL" id="SUB60175.1"/>
    </source>
</evidence>
<proteinExistence type="predicted"/>
<keyword evidence="1" id="KW-0175">Coiled coil</keyword>
<feature type="coiled-coil region" evidence="1">
    <location>
        <begin position="66"/>
        <end position="93"/>
    </location>
</feature>